<feature type="compositionally biased region" description="Basic and acidic residues" evidence="2">
    <location>
        <begin position="16"/>
        <end position="26"/>
    </location>
</feature>
<protein>
    <submittedName>
        <fullName evidence="4">DUF3662 and FHA domain-containing protein</fullName>
    </submittedName>
</protein>
<dbReference type="Pfam" id="PF12401">
    <property type="entry name" value="FhaA_N"/>
    <property type="match status" value="1"/>
</dbReference>
<feature type="domain" description="FHA" evidence="3">
    <location>
        <begin position="248"/>
        <end position="297"/>
    </location>
</feature>
<organism evidence="4 5">
    <name type="scientific">Dietzia cinnamea</name>
    <dbReference type="NCBI Taxonomy" id="321318"/>
    <lineage>
        <taxon>Bacteria</taxon>
        <taxon>Bacillati</taxon>
        <taxon>Actinomycetota</taxon>
        <taxon>Actinomycetes</taxon>
        <taxon>Mycobacteriales</taxon>
        <taxon>Dietziaceae</taxon>
        <taxon>Dietzia</taxon>
    </lineage>
</organism>
<evidence type="ECO:0000256" key="2">
    <source>
        <dbReference type="SAM" id="MobiDB-lite"/>
    </source>
</evidence>
<keyword evidence="1" id="KW-0597">Phosphoprotein</keyword>
<gene>
    <name evidence="4" type="ORF">M3D93_14260</name>
</gene>
<feature type="region of interest" description="Disordered" evidence="2">
    <location>
        <begin position="160"/>
        <end position="220"/>
    </location>
</feature>
<dbReference type="PROSITE" id="PS50006">
    <property type="entry name" value="FHA_DOMAIN"/>
    <property type="match status" value="1"/>
</dbReference>
<dbReference type="SMART" id="SM00240">
    <property type="entry name" value="FHA"/>
    <property type="match status" value="1"/>
</dbReference>
<dbReference type="InterPro" id="IPR008984">
    <property type="entry name" value="SMAD_FHA_dom_sf"/>
</dbReference>
<dbReference type="Pfam" id="PF00498">
    <property type="entry name" value="FHA"/>
    <property type="match status" value="1"/>
</dbReference>
<proteinExistence type="predicted"/>
<feature type="compositionally biased region" description="Basic and acidic residues" evidence="2">
    <location>
        <begin position="177"/>
        <end position="188"/>
    </location>
</feature>
<dbReference type="InterPro" id="IPR042287">
    <property type="entry name" value="FhaA_N_sf"/>
</dbReference>
<reference evidence="4" key="1">
    <citation type="submission" date="2022-04" db="EMBL/GenBank/DDBJ databases">
        <title>Human microbiome associated bacterial genomes.</title>
        <authorList>
            <person name="Sandstrom S."/>
            <person name="Salamzade R."/>
            <person name="Kalan L.R."/>
        </authorList>
    </citation>
    <scope>NUCLEOTIDE SEQUENCE</scope>
    <source>
        <strain evidence="4">P3-SID1762</strain>
    </source>
</reference>
<accession>A0AAW5QD52</accession>
<dbReference type="InterPro" id="IPR000253">
    <property type="entry name" value="FHA_dom"/>
</dbReference>
<name>A0AAW5QD52_9ACTN</name>
<dbReference type="Gene3D" id="2.60.200.20">
    <property type="match status" value="1"/>
</dbReference>
<feature type="region of interest" description="Disordered" evidence="2">
    <location>
        <begin position="1"/>
        <end position="26"/>
    </location>
</feature>
<dbReference type="AlphaFoldDB" id="A0AAW5QD52"/>
<dbReference type="CDD" id="cd22668">
    <property type="entry name" value="FHA_FhaA-like"/>
    <property type="match status" value="1"/>
</dbReference>
<dbReference type="SUPFAM" id="SSF49879">
    <property type="entry name" value="SMAD/FHA domain"/>
    <property type="match status" value="1"/>
</dbReference>
<dbReference type="RefSeq" id="WP_259843353.1">
    <property type="nucleotide sequence ID" value="NZ_JALXLT010000033.1"/>
</dbReference>
<feature type="compositionally biased region" description="Pro residues" evidence="2">
    <location>
        <begin position="165"/>
        <end position="174"/>
    </location>
</feature>
<sequence length="320" mass="34408">MPPPGGWHRTARQNRARPDKDHSTHREEAAMGIVGKFERTLQGAVGDAFARLFGGRVVAAEVEAQLRKQAEASLKVVDGHLLVSNSYTITLARSDYASFTEDEALAVKTFSRHLSDHISEQGWETYGPVTVTFVERDDLHTGQMRIDGVVDPDAVPFHISAAAPAPRPGHPAPSSPSRREPSASKENIDMQAPASNYPVAAETGPRSSGWGGPSDAPTQITQGRSSLAVTLHLEDGSGRTFRLQRGSNLLGRGQDAGFRLPDTGVSRQHADIHFDGREAVLTDLGSTNGTTVNGGPVQDWQLADGDVIRVGHSEITVRFD</sequence>
<comment type="caution">
    <text evidence="4">The sequence shown here is derived from an EMBL/GenBank/DDBJ whole genome shotgun (WGS) entry which is preliminary data.</text>
</comment>
<dbReference type="PANTHER" id="PTHR23308">
    <property type="entry name" value="NUCLEAR INHIBITOR OF PROTEIN PHOSPHATASE-1"/>
    <property type="match status" value="1"/>
</dbReference>
<dbReference type="InterPro" id="IPR050923">
    <property type="entry name" value="Cell_Proc_Reg/RNA_Proc"/>
</dbReference>
<evidence type="ECO:0000256" key="1">
    <source>
        <dbReference type="ARBA" id="ARBA00022553"/>
    </source>
</evidence>
<dbReference type="Proteomes" id="UP001206890">
    <property type="component" value="Unassembled WGS sequence"/>
</dbReference>
<evidence type="ECO:0000313" key="5">
    <source>
        <dbReference type="Proteomes" id="UP001206890"/>
    </source>
</evidence>
<evidence type="ECO:0000313" key="4">
    <source>
        <dbReference type="EMBL" id="MCT2118898.1"/>
    </source>
</evidence>
<evidence type="ECO:0000259" key="3">
    <source>
        <dbReference type="PROSITE" id="PS50006"/>
    </source>
</evidence>
<dbReference type="EMBL" id="JALXTC010000085">
    <property type="protein sequence ID" value="MCT2118898.1"/>
    <property type="molecule type" value="Genomic_DNA"/>
</dbReference>
<dbReference type="InterPro" id="IPR022128">
    <property type="entry name" value="FhaA_N"/>
</dbReference>
<dbReference type="Gene3D" id="3.30.2320.60">
    <property type="entry name" value="FhaA, phosphopeptide-binding domain (DUF3662)"/>
    <property type="match status" value="1"/>
</dbReference>